<comment type="similarity">
    <text evidence="1">Belongs to the Cu-Zn superoxide dismutase family.</text>
</comment>
<keyword evidence="3" id="KW-1185">Reference proteome</keyword>
<dbReference type="InterPro" id="IPR036423">
    <property type="entry name" value="SOD-like_Cu/Zn_dom_sf"/>
</dbReference>
<accession>A0A927EXM1</accession>
<evidence type="ECO:0000313" key="3">
    <source>
        <dbReference type="Proteomes" id="UP000632289"/>
    </source>
</evidence>
<sequence length="197" mass="20931">MAAALAVLPAATADRAAGAAAQTAQTAQTDGTYRMTRSAEFAVAERQLTHSAVTYAPKAVPEGAGVTVRQRLDSDGMTVSLTVRGAEAGRTFGAHVHTRPCGPRPFDPGPHYQHVEDPVRPSGDPAYANPWNEVWLDLTTDARGTGTGTSRQTWRFRAGEARSVTLHQHATRTGRGEAGFAGERLACISVPFLPRGR</sequence>
<reference evidence="2" key="1">
    <citation type="submission" date="2020-09" db="EMBL/GenBank/DDBJ databases">
        <title>Secondary metabolite and genome analysis of marine Streptomyces chumphonensis KK1-2T.</title>
        <authorList>
            <person name="Phongsopitanun W."/>
            <person name="Kanchanasin P."/>
            <person name="Pittayakhajonwut P."/>
            <person name="Suwanborirux K."/>
            <person name="Tanasupawat S."/>
        </authorList>
    </citation>
    <scope>NUCLEOTIDE SEQUENCE</scope>
    <source>
        <strain evidence="2">KK1-2</strain>
    </source>
</reference>
<dbReference type="GO" id="GO:0006801">
    <property type="term" value="P:superoxide metabolic process"/>
    <property type="evidence" value="ECO:0007669"/>
    <property type="project" value="InterPro"/>
</dbReference>
<dbReference type="EMBL" id="JACXYU010000001">
    <property type="protein sequence ID" value="MBD3930544.1"/>
    <property type="molecule type" value="Genomic_DNA"/>
</dbReference>
<proteinExistence type="inferred from homology"/>
<comment type="caution">
    <text evidence="2">The sequence shown here is derived from an EMBL/GenBank/DDBJ whole genome shotgun (WGS) entry which is preliminary data.</text>
</comment>
<dbReference type="AlphaFoldDB" id="A0A927EXM1"/>
<evidence type="ECO:0000256" key="1">
    <source>
        <dbReference type="ARBA" id="ARBA00010457"/>
    </source>
</evidence>
<name>A0A927EXM1_9ACTN</name>
<dbReference type="Gene3D" id="2.60.40.200">
    <property type="entry name" value="Superoxide dismutase, copper/zinc binding domain"/>
    <property type="match status" value="1"/>
</dbReference>
<dbReference type="SUPFAM" id="SSF49329">
    <property type="entry name" value="Cu,Zn superoxide dismutase-like"/>
    <property type="match status" value="1"/>
</dbReference>
<protein>
    <submittedName>
        <fullName evidence="2">Superoxide dismutase family protein</fullName>
    </submittedName>
</protein>
<dbReference type="Proteomes" id="UP000632289">
    <property type="component" value="Unassembled WGS sequence"/>
</dbReference>
<evidence type="ECO:0000313" key="2">
    <source>
        <dbReference type="EMBL" id="MBD3930544.1"/>
    </source>
</evidence>
<dbReference type="GO" id="GO:0046872">
    <property type="term" value="F:metal ion binding"/>
    <property type="evidence" value="ECO:0007669"/>
    <property type="project" value="InterPro"/>
</dbReference>
<organism evidence="2 3">
    <name type="scientific">Streptomyces chumphonensis</name>
    <dbReference type="NCBI Taxonomy" id="1214925"/>
    <lineage>
        <taxon>Bacteria</taxon>
        <taxon>Bacillati</taxon>
        <taxon>Actinomycetota</taxon>
        <taxon>Actinomycetes</taxon>
        <taxon>Kitasatosporales</taxon>
        <taxon>Streptomycetaceae</taxon>
        <taxon>Streptomyces</taxon>
    </lineage>
</organism>
<gene>
    <name evidence="2" type="ORF">IF129_03000</name>
</gene>